<feature type="region of interest" description="Disordered" evidence="1">
    <location>
        <begin position="335"/>
        <end position="370"/>
    </location>
</feature>
<feature type="transmembrane region" description="Helical" evidence="2">
    <location>
        <begin position="144"/>
        <end position="168"/>
    </location>
</feature>
<name>A0AA38HA55_9TREE</name>
<gene>
    <name evidence="3" type="ORF">MKK02DRAFT_45357</name>
</gene>
<reference evidence="3" key="1">
    <citation type="journal article" date="2022" name="G3 (Bethesda)">
        <title>High quality genome of the basidiomycete yeast Dioszegia hungarica PDD-24b-2 isolated from cloud water.</title>
        <authorList>
            <person name="Jarrige D."/>
            <person name="Haridas S."/>
            <person name="Bleykasten-Grosshans C."/>
            <person name="Joly M."/>
            <person name="Nadalig T."/>
            <person name="Sancelme M."/>
            <person name="Vuilleumier S."/>
            <person name="Grigoriev I.V."/>
            <person name="Amato P."/>
            <person name="Bringel F."/>
        </authorList>
    </citation>
    <scope>NUCLEOTIDE SEQUENCE</scope>
    <source>
        <strain evidence="3">PDD-24b-2</strain>
    </source>
</reference>
<dbReference type="RefSeq" id="XP_052946429.1">
    <property type="nucleotide sequence ID" value="XM_053093372.1"/>
</dbReference>
<evidence type="ECO:0000256" key="2">
    <source>
        <dbReference type="SAM" id="Phobius"/>
    </source>
</evidence>
<dbReference type="EMBL" id="JAKWFO010000005">
    <property type="protein sequence ID" value="KAI9636652.1"/>
    <property type="molecule type" value="Genomic_DNA"/>
</dbReference>
<protein>
    <recommendedName>
        <fullName evidence="5">MARVEL domain-containing protein</fullName>
    </recommendedName>
</protein>
<dbReference type="GeneID" id="77732577"/>
<keyword evidence="2" id="KW-0472">Membrane</keyword>
<proteinExistence type="predicted"/>
<feature type="region of interest" description="Disordered" evidence="1">
    <location>
        <begin position="31"/>
        <end position="55"/>
    </location>
</feature>
<evidence type="ECO:0008006" key="5">
    <source>
        <dbReference type="Google" id="ProtNLM"/>
    </source>
</evidence>
<feature type="transmembrane region" description="Helical" evidence="2">
    <location>
        <begin position="101"/>
        <end position="124"/>
    </location>
</feature>
<evidence type="ECO:0000313" key="3">
    <source>
        <dbReference type="EMBL" id="KAI9636652.1"/>
    </source>
</evidence>
<sequence length="370" mass="40509">MNKLKSMAATASSKATGMFTSGSGDNLHSVLQKQERKTGAQRRRERSDPFVDGPSFEEPTLPKAHIWIHLVTLFFTFLAVCTIGATAGFQAKWFGVSGGTGFTIFLLLTNFFLTVFLLTVPLIYDRWDRMKRPAQFLQQARATLILHIFGSLMAIIACLIVTVSAFAAPGCKAAADDPHASLGEDFKSGLDQWCTTKKACAVFGWLSFGGWIALSILAVLTFRRERRHEPSFLPPSSPITHTAGIGYTHVANGHDDDNEKAGTDVSYNRPSDAERDVGLYNQPPVSQPVARERYEPRMEPAQAAGMAFPLTPGLTDGPSRTMQLAYSDPYAQVRASLMQSSQQRATPPPQPQQYYAQGGLPAPPNYGGYR</sequence>
<keyword evidence="2" id="KW-1133">Transmembrane helix</keyword>
<comment type="caution">
    <text evidence="3">The sequence shown here is derived from an EMBL/GenBank/DDBJ whole genome shotgun (WGS) entry which is preliminary data.</text>
</comment>
<organism evidence="3 4">
    <name type="scientific">Dioszegia hungarica</name>
    <dbReference type="NCBI Taxonomy" id="4972"/>
    <lineage>
        <taxon>Eukaryota</taxon>
        <taxon>Fungi</taxon>
        <taxon>Dikarya</taxon>
        <taxon>Basidiomycota</taxon>
        <taxon>Agaricomycotina</taxon>
        <taxon>Tremellomycetes</taxon>
        <taxon>Tremellales</taxon>
        <taxon>Bulleribasidiaceae</taxon>
        <taxon>Dioszegia</taxon>
    </lineage>
</organism>
<evidence type="ECO:0000256" key="1">
    <source>
        <dbReference type="SAM" id="MobiDB-lite"/>
    </source>
</evidence>
<keyword evidence="4" id="KW-1185">Reference proteome</keyword>
<accession>A0AA38HA55</accession>
<dbReference type="AlphaFoldDB" id="A0AA38HA55"/>
<keyword evidence="2" id="KW-0812">Transmembrane</keyword>
<feature type="transmembrane region" description="Helical" evidence="2">
    <location>
        <begin position="66"/>
        <end position="89"/>
    </location>
</feature>
<feature type="transmembrane region" description="Helical" evidence="2">
    <location>
        <begin position="202"/>
        <end position="222"/>
    </location>
</feature>
<dbReference type="Proteomes" id="UP001164286">
    <property type="component" value="Unassembled WGS sequence"/>
</dbReference>
<evidence type="ECO:0000313" key="4">
    <source>
        <dbReference type="Proteomes" id="UP001164286"/>
    </source>
</evidence>